<reference evidence="3" key="1">
    <citation type="submission" date="2021-03" db="EMBL/GenBank/DDBJ databases">
        <title>Sagittula salina sp. nov. strain M10.9X isolated from the marine waste.</title>
        <authorList>
            <person name="Satari L."/>
            <person name="Molina-Menor E."/>
            <person name="Vidal-Verdu A."/>
            <person name="Pascual J."/>
            <person name="Pereto J."/>
            <person name="Porcar M."/>
        </authorList>
    </citation>
    <scope>NUCLEOTIDE SEQUENCE</scope>
    <source>
        <strain evidence="3">M10.9X</strain>
    </source>
</reference>
<organism evidence="3 4">
    <name type="scientific">Sagittula salina</name>
    <dbReference type="NCBI Taxonomy" id="2820268"/>
    <lineage>
        <taxon>Bacteria</taxon>
        <taxon>Pseudomonadati</taxon>
        <taxon>Pseudomonadota</taxon>
        <taxon>Alphaproteobacteria</taxon>
        <taxon>Rhodobacterales</taxon>
        <taxon>Roseobacteraceae</taxon>
        <taxon>Sagittula</taxon>
    </lineage>
</organism>
<feature type="transmembrane region" description="Helical" evidence="1">
    <location>
        <begin position="20"/>
        <end position="41"/>
    </location>
</feature>
<gene>
    <name evidence="3" type="ORF">J5474_16370</name>
</gene>
<feature type="domain" description="Putative Flp pilus-assembly TadG-like N-terminal" evidence="2">
    <location>
        <begin position="17"/>
        <end position="62"/>
    </location>
</feature>
<comment type="caution">
    <text evidence="3">The sequence shown here is derived from an EMBL/GenBank/DDBJ whole genome shotgun (WGS) entry which is preliminary data.</text>
</comment>
<keyword evidence="1" id="KW-0472">Membrane</keyword>
<dbReference type="SUPFAM" id="SSF53300">
    <property type="entry name" value="vWA-like"/>
    <property type="match status" value="1"/>
</dbReference>
<dbReference type="InterPro" id="IPR036465">
    <property type="entry name" value="vWFA_dom_sf"/>
</dbReference>
<proteinExistence type="predicted"/>
<keyword evidence="1" id="KW-1133">Transmembrane helix</keyword>
<keyword evidence="1" id="KW-0812">Transmembrane</keyword>
<sequence>MRTHHQSLARFWRDDEGTITIFSAIMLILILAITGASVDLMRRESERVRLQVTLDRAVLAAADLDQGRDPESVVTDYVAKAGLAQQMTGVTATADPGARVVSATADMDFMTLFLPMIGYPTLPIHSRSTAEERIANVEISMVLDISGSMRWNNRIETLRPAASRFVEKVLTEDSAGVTTLNLIPFAGQVNPGTTMFDYFRGKRDKIKHANNGWGNGDQDAPGNSLCSNNAENADEALLDPACGGDPLAETGLVRAWDAPIGNIVFYFDTNGDDIYDRAHRVGSLPANAPRDADDFFGGWVAYLIANDWRLSGFDQFLGFSIKGSSGRAEYFQVKGDLNGPLNDLGPTKNTGRIPGRSYAWADVDYTLWAAAYVPPVAPPEEVNVNIPSSCVEIHDAEFATTALPLSEDYVPHFQYWPAALEDMDWGWCPGEDTAIQYYSDNAAALVDFINNMRLHDGTGLQYGMKYALALLDPATAPAVDTLIDEGLVDGRFEGRPIAWRDPETEKFIVVMTDGMVTDQVRPSDPTAPVNGYIDLQTQGAGSYTMLSRQANNLDNLFSQCQQARDLGVTVFVVAYETTPEAARELSNCASSASHFFDVDGEDLIDAFDVIARQINNLRLIQ</sequence>
<dbReference type="Gene3D" id="3.40.50.410">
    <property type="entry name" value="von Willebrand factor, type A domain"/>
    <property type="match status" value="2"/>
</dbReference>
<dbReference type="Pfam" id="PF13400">
    <property type="entry name" value="Tad"/>
    <property type="match status" value="1"/>
</dbReference>
<accession>A0A940S2G1</accession>
<keyword evidence="4" id="KW-1185">Reference proteome</keyword>
<evidence type="ECO:0000313" key="4">
    <source>
        <dbReference type="Proteomes" id="UP000675940"/>
    </source>
</evidence>
<name>A0A940S2G1_9RHOB</name>
<dbReference type="Proteomes" id="UP000675940">
    <property type="component" value="Unassembled WGS sequence"/>
</dbReference>
<evidence type="ECO:0000256" key="1">
    <source>
        <dbReference type="SAM" id="Phobius"/>
    </source>
</evidence>
<dbReference type="InterPro" id="IPR028087">
    <property type="entry name" value="Tad_N"/>
</dbReference>
<evidence type="ECO:0000313" key="3">
    <source>
        <dbReference type="EMBL" id="MBP0484056.1"/>
    </source>
</evidence>
<protein>
    <submittedName>
        <fullName evidence="3">Pilus assembly protein</fullName>
    </submittedName>
</protein>
<evidence type="ECO:0000259" key="2">
    <source>
        <dbReference type="Pfam" id="PF13400"/>
    </source>
</evidence>
<dbReference type="EMBL" id="JAGISH010000009">
    <property type="protein sequence ID" value="MBP0484056.1"/>
    <property type="molecule type" value="Genomic_DNA"/>
</dbReference>
<dbReference type="RefSeq" id="WP_209362012.1">
    <property type="nucleotide sequence ID" value="NZ_JAGISH010000009.1"/>
</dbReference>
<dbReference type="AlphaFoldDB" id="A0A940S2G1"/>